<dbReference type="EMBL" id="HE978324">
    <property type="protein sequence ID" value="CCK72625.1"/>
    <property type="molecule type" value="Genomic_DNA"/>
</dbReference>
<dbReference type="GO" id="GO:0003723">
    <property type="term" value="F:RNA binding"/>
    <property type="evidence" value="ECO:0007669"/>
    <property type="project" value="UniProtKB-UniRule"/>
</dbReference>
<dbReference type="InterPro" id="IPR012677">
    <property type="entry name" value="Nucleotide-bd_a/b_plait_sf"/>
</dbReference>
<dbReference type="eggNOG" id="ENOG502QQ4K">
    <property type="taxonomic scope" value="Eukaryota"/>
</dbReference>
<dbReference type="InterPro" id="IPR035979">
    <property type="entry name" value="RBD_domain_sf"/>
</dbReference>
<reference evidence="4 5" key="1">
    <citation type="journal article" date="2011" name="Proc. Natl. Acad. Sci. U.S.A.">
        <title>Evolutionary erosion of yeast sex chromosomes by mating-type switching accidents.</title>
        <authorList>
            <person name="Gordon J.L."/>
            <person name="Armisen D."/>
            <person name="Proux-Wera E."/>
            <person name="Oheigeartaigh S.S."/>
            <person name="Byrne K.P."/>
            <person name="Wolfe K.H."/>
        </authorList>
    </citation>
    <scope>NUCLEOTIDE SEQUENCE [LARGE SCALE GENOMIC DNA]</scope>
    <source>
        <strain evidence="5">ATCC MYA-139 / BCRC 22969 / CBS 8797 / CCRC 22969 / KCTC 17520 / NBRC 10181 / NCYC 3082</strain>
    </source>
</reference>
<dbReference type="HOGENOM" id="CLU_020873_1_0_1"/>
<evidence type="ECO:0000313" key="5">
    <source>
        <dbReference type="Proteomes" id="UP000006310"/>
    </source>
</evidence>
<dbReference type="SUPFAM" id="SSF54928">
    <property type="entry name" value="RNA-binding domain, RBD"/>
    <property type="match status" value="1"/>
</dbReference>
<sequence>MESRIFVGNIHNDFESCLGELLVRFSRFGEVRGAGFEKHATFAFLNMSFESVEKLHKLRSSFNNVKFKGNLLKVDVAKPDWQEAWKLRQPIEQEENELLEKRALEHSWRYYKKLENINMTWDERKNTISGRMRQTPRQRAQLRNVTFRVNVNGSLKVYKCYKTKLWGYERNRELRDLVANFSGGKWWNGYNHIVDRLNYTRSKRSVRFMDANSNTLTVSQTDATENTPKDEGDDINELLTEQEKEKNNGVLNELLQGFDLDKPMAVIDSDEAEVFGISDHEDENYAEEEPSENAGEDVTVDERPAEQMDEEEQDDFVPTFGQTERTNVNNTETLRSLFNPERQQPASGFKLLVDNDDIDETKDIAETVESEAEVDNIQDEPEPKRQKNENRLFFPHFDSPFLVGQTQLSHICGQGTTEDVLSSWDEQFWENRGGWMREMKSKRRDAQRQARKRKSKDGNFILI</sequence>
<dbReference type="GO" id="GO:0008428">
    <property type="term" value="F:ribonuclease inhibitor activity"/>
    <property type="evidence" value="ECO:0007669"/>
    <property type="project" value="EnsemblFungi"/>
</dbReference>
<feature type="compositionally biased region" description="Basic and acidic residues" evidence="2">
    <location>
        <begin position="439"/>
        <end position="448"/>
    </location>
</feature>
<gene>
    <name evidence="4" type="primary">KNAG0K02620</name>
    <name evidence="4" type="ordered locus">KNAG_0K02620</name>
</gene>
<dbReference type="PROSITE" id="PS50102">
    <property type="entry name" value="RRM"/>
    <property type="match status" value="1"/>
</dbReference>
<feature type="compositionally biased region" description="Acidic residues" evidence="2">
    <location>
        <begin position="283"/>
        <end position="299"/>
    </location>
</feature>
<dbReference type="Proteomes" id="UP000006310">
    <property type="component" value="Chromosome 11"/>
</dbReference>
<dbReference type="RefSeq" id="XP_022466870.1">
    <property type="nucleotide sequence ID" value="XM_022610589.1"/>
</dbReference>
<evidence type="ECO:0000259" key="3">
    <source>
        <dbReference type="PROSITE" id="PS50102"/>
    </source>
</evidence>
<dbReference type="GO" id="GO:0000463">
    <property type="term" value="P:maturation of LSU-rRNA from tricistronic rRNA transcript (SSU-rRNA, 5.8S rRNA, LSU-rRNA)"/>
    <property type="evidence" value="ECO:0007669"/>
    <property type="project" value="EnsemblFungi"/>
</dbReference>
<dbReference type="Gene3D" id="3.30.70.330">
    <property type="match status" value="1"/>
</dbReference>
<keyword evidence="1" id="KW-0694">RNA-binding</keyword>
<dbReference type="AlphaFoldDB" id="J7RCM8"/>
<name>J7RCM8_HUIN7</name>
<reference evidence="5" key="2">
    <citation type="submission" date="2012-08" db="EMBL/GenBank/DDBJ databases">
        <title>Genome sequence of Kazachstania naganishii.</title>
        <authorList>
            <person name="Gordon J.L."/>
            <person name="Armisen D."/>
            <person name="Proux-Wera E."/>
            <person name="OhEigeartaigh S.S."/>
            <person name="Byrne K.P."/>
            <person name="Wolfe K.H."/>
        </authorList>
    </citation>
    <scope>NUCLEOTIDE SEQUENCE [LARGE SCALE GENOMIC DNA]</scope>
    <source>
        <strain evidence="5">ATCC MYA-139 / BCRC 22969 / CBS 8797 / CCRC 22969 / KCTC 17520 / NBRC 10181 / NCYC 3082</strain>
    </source>
</reference>
<protein>
    <recommendedName>
        <fullName evidence="3">RRM domain-containing protein</fullName>
    </recommendedName>
</protein>
<proteinExistence type="predicted"/>
<dbReference type="GeneID" id="34528392"/>
<dbReference type="STRING" id="1071383.J7RCM8"/>
<feature type="region of interest" description="Disordered" evidence="2">
    <location>
        <begin position="283"/>
        <end position="314"/>
    </location>
</feature>
<evidence type="ECO:0000313" key="4">
    <source>
        <dbReference type="EMBL" id="CCK72625.1"/>
    </source>
</evidence>
<feature type="domain" description="RRM" evidence="3">
    <location>
        <begin position="3"/>
        <end position="79"/>
    </location>
</feature>
<keyword evidence="5" id="KW-1185">Reference proteome</keyword>
<evidence type="ECO:0000256" key="1">
    <source>
        <dbReference type="PROSITE-ProRule" id="PRU00176"/>
    </source>
</evidence>
<organism evidence="4 5">
    <name type="scientific">Huiozyma naganishii (strain ATCC MYA-139 / BCRC 22969 / CBS 8797 / KCTC 17520 / NBRC 10181 / NCYC 3082 / Yp74L-3)</name>
    <name type="common">Yeast</name>
    <name type="synonym">Kazachstania naganishii</name>
    <dbReference type="NCBI Taxonomy" id="1071383"/>
    <lineage>
        <taxon>Eukaryota</taxon>
        <taxon>Fungi</taxon>
        <taxon>Dikarya</taxon>
        <taxon>Ascomycota</taxon>
        <taxon>Saccharomycotina</taxon>
        <taxon>Saccharomycetes</taxon>
        <taxon>Saccharomycetales</taxon>
        <taxon>Saccharomycetaceae</taxon>
        <taxon>Huiozyma</taxon>
    </lineage>
</organism>
<dbReference type="OrthoDB" id="21643at2759"/>
<dbReference type="GO" id="GO:0005730">
    <property type="term" value="C:nucleolus"/>
    <property type="evidence" value="ECO:0007669"/>
    <property type="project" value="EnsemblFungi"/>
</dbReference>
<evidence type="ECO:0000256" key="2">
    <source>
        <dbReference type="SAM" id="MobiDB-lite"/>
    </source>
</evidence>
<dbReference type="InterPro" id="IPR000504">
    <property type="entry name" value="RRM_dom"/>
</dbReference>
<feature type="region of interest" description="Disordered" evidence="2">
    <location>
        <begin position="439"/>
        <end position="463"/>
    </location>
</feature>
<dbReference type="KEGG" id="kng:KNAG_0K02620"/>
<accession>J7RCM8</accession>
<dbReference type="OMA" id="TKLWGYE"/>